<dbReference type="Gene3D" id="3.30.300.30">
    <property type="match status" value="1"/>
</dbReference>
<dbReference type="InterPro" id="IPR036736">
    <property type="entry name" value="ACP-like_sf"/>
</dbReference>
<dbReference type="InterPro" id="IPR025110">
    <property type="entry name" value="AMP-bd_C"/>
</dbReference>
<dbReference type="PANTHER" id="PTHR45527:SF1">
    <property type="entry name" value="FATTY ACID SYNTHASE"/>
    <property type="match status" value="1"/>
</dbReference>
<proteinExistence type="predicted"/>
<gene>
    <name evidence="5" type="ORF">GCM10012286_42320</name>
</gene>
<evidence type="ECO:0000313" key="5">
    <source>
        <dbReference type="EMBL" id="GGO47919.1"/>
    </source>
</evidence>
<evidence type="ECO:0000256" key="1">
    <source>
        <dbReference type="ARBA" id="ARBA00022450"/>
    </source>
</evidence>
<dbReference type="PANTHER" id="PTHR45527">
    <property type="entry name" value="NONRIBOSOMAL PEPTIDE SYNTHETASE"/>
    <property type="match status" value="1"/>
</dbReference>
<name>A0ABQ2M7T3_9ACTN</name>
<evidence type="ECO:0000259" key="4">
    <source>
        <dbReference type="PROSITE" id="PS50075"/>
    </source>
</evidence>
<keyword evidence="2" id="KW-0597">Phosphoprotein</keyword>
<feature type="domain" description="Carrier" evidence="4">
    <location>
        <begin position="528"/>
        <end position="603"/>
    </location>
</feature>
<dbReference type="Gene3D" id="3.40.50.12780">
    <property type="entry name" value="N-terminal domain of ligase-like"/>
    <property type="match status" value="1"/>
</dbReference>
<dbReference type="Proteomes" id="UP000656881">
    <property type="component" value="Unassembled WGS sequence"/>
</dbReference>
<dbReference type="Gene3D" id="1.10.1200.10">
    <property type="entry name" value="ACP-like"/>
    <property type="match status" value="1"/>
</dbReference>
<evidence type="ECO:0000313" key="6">
    <source>
        <dbReference type="Proteomes" id="UP000656881"/>
    </source>
</evidence>
<dbReference type="PROSITE" id="PS00455">
    <property type="entry name" value="AMP_BINDING"/>
    <property type="match status" value="1"/>
</dbReference>
<comment type="caution">
    <text evidence="5">The sequence shown here is derived from an EMBL/GenBank/DDBJ whole genome shotgun (WGS) entry which is preliminary data.</text>
</comment>
<dbReference type="InterPro" id="IPR010071">
    <property type="entry name" value="AA_adenyl_dom"/>
</dbReference>
<dbReference type="InterPro" id="IPR020806">
    <property type="entry name" value="PKS_PP-bd"/>
</dbReference>
<protein>
    <recommendedName>
        <fullName evidence="4">Carrier domain-containing protein</fullName>
    </recommendedName>
</protein>
<dbReference type="InterPro" id="IPR042099">
    <property type="entry name" value="ANL_N_sf"/>
</dbReference>
<keyword evidence="6" id="KW-1185">Reference proteome</keyword>
<sequence length="643" mass="68448">MTTVVARFEDRARLHPDAPAVICGAERLTYAELDSRADRVAAGLRAHGVRTESRVGLCLERTADLPVALLGIAKSGAAYVALDPQQPHGRLALLAEDAGAECVVVEPGAPTGWAMPALTVKELSGGEDTNPPLGAGPDTGSHPPLAAGPANALYVVHTSGSTGRPKAVVMDHGPTARLMRWTERRYRLDGFVLQYFPITSDVCGYEFLSTWWAGGCAVMAEESDRFDVSALAELVRQHAVDTLLLPGAVLEELARIARRRPQHLASVRQFVTTGDRLTVSDHLRAVCAQPEDSPATNAAGASAVVLDNQWGSTEVNVVTALRLSGPPGDWPGTPSIGSPVSGGKIHVLDERLRRVPINVPGDLYVGGGQLARGYLGRPDLTAASFLPDPFADRPGGRMYRTGDRGRWRPDGTLEFLGRADFQIKIHGYRVEPGEIEGALRDHPAVGRAAVTARASDSGVRLTAYAAPPPGEDAPDSADLLDFLRARLPAHMVPRACVVLDRLPSTSTGKVDRNALPEPEAETADGPAPPRDETDRRIVTVWQDVLGRADIGTRDNFFDLGGHSLLVPQVVLRVNREFGVSLSLRVLFRSQTVRALADEVKAARARAEASASLEATEALEARPDTAAQAGPDTTPAQGAPDGPR</sequence>
<dbReference type="Pfam" id="PF00501">
    <property type="entry name" value="AMP-binding"/>
    <property type="match status" value="1"/>
</dbReference>
<dbReference type="Pfam" id="PF13193">
    <property type="entry name" value="AMP-binding_C"/>
    <property type="match status" value="1"/>
</dbReference>
<feature type="region of interest" description="Disordered" evidence="3">
    <location>
        <begin position="607"/>
        <end position="643"/>
    </location>
</feature>
<dbReference type="Pfam" id="PF00550">
    <property type="entry name" value="PP-binding"/>
    <property type="match status" value="1"/>
</dbReference>
<evidence type="ECO:0000256" key="2">
    <source>
        <dbReference type="ARBA" id="ARBA00022553"/>
    </source>
</evidence>
<dbReference type="SUPFAM" id="SSF47336">
    <property type="entry name" value="ACP-like"/>
    <property type="match status" value="1"/>
</dbReference>
<accession>A0ABQ2M7T3</accession>
<organism evidence="5 6">
    <name type="scientific">Streptomyces lasiicapitis</name>
    <dbReference type="NCBI Taxonomy" id="1923961"/>
    <lineage>
        <taxon>Bacteria</taxon>
        <taxon>Bacillati</taxon>
        <taxon>Actinomycetota</taxon>
        <taxon>Actinomycetes</taxon>
        <taxon>Kitasatosporales</taxon>
        <taxon>Streptomycetaceae</taxon>
        <taxon>Streptomyces</taxon>
    </lineage>
</organism>
<dbReference type="NCBIfam" id="TIGR01733">
    <property type="entry name" value="AA-adenyl-dom"/>
    <property type="match status" value="1"/>
</dbReference>
<feature type="region of interest" description="Disordered" evidence="3">
    <location>
        <begin position="507"/>
        <end position="535"/>
    </location>
</feature>
<dbReference type="EMBL" id="BMNG01000009">
    <property type="protein sequence ID" value="GGO47919.1"/>
    <property type="molecule type" value="Genomic_DNA"/>
</dbReference>
<evidence type="ECO:0000256" key="3">
    <source>
        <dbReference type="SAM" id="MobiDB-lite"/>
    </source>
</evidence>
<dbReference type="InterPro" id="IPR045851">
    <property type="entry name" value="AMP-bd_C_sf"/>
</dbReference>
<dbReference type="InterPro" id="IPR009081">
    <property type="entry name" value="PP-bd_ACP"/>
</dbReference>
<keyword evidence="1" id="KW-0596">Phosphopantetheine</keyword>
<dbReference type="InterPro" id="IPR000873">
    <property type="entry name" value="AMP-dep_synth/lig_dom"/>
</dbReference>
<reference evidence="6" key="1">
    <citation type="journal article" date="2019" name="Int. J. Syst. Evol. Microbiol.">
        <title>The Global Catalogue of Microorganisms (GCM) 10K type strain sequencing project: providing services to taxonomists for standard genome sequencing and annotation.</title>
        <authorList>
            <consortium name="The Broad Institute Genomics Platform"/>
            <consortium name="The Broad Institute Genome Sequencing Center for Infectious Disease"/>
            <person name="Wu L."/>
            <person name="Ma J."/>
        </authorList>
    </citation>
    <scope>NUCLEOTIDE SEQUENCE [LARGE SCALE GENOMIC DNA]</scope>
    <source>
        <strain evidence="6">CGMCC 4.7349</strain>
    </source>
</reference>
<dbReference type="InterPro" id="IPR020845">
    <property type="entry name" value="AMP-binding_CS"/>
</dbReference>
<dbReference type="SMART" id="SM00823">
    <property type="entry name" value="PKS_PP"/>
    <property type="match status" value="1"/>
</dbReference>
<feature type="compositionally biased region" description="Low complexity" evidence="3">
    <location>
        <begin position="607"/>
        <end position="617"/>
    </location>
</feature>
<dbReference type="SUPFAM" id="SSF56801">
    <property type="entry name" value="Acetyl-CoA synthetase-like"/>
    <property type="match status" value="1"/>
</dbReference>
<dbReference type="PROSITE" id="PS50075">
    <property type="entry name" value="CARRIER"/>
    <property type="match status" value="1"/>
</dbReference>
<dbReference type="RefSeq" id="WP_189175178.1">
    <property type="nucleotide sequence ID" value="NZ_BMNG01000009.1"/>
</dbReference>